<sequence length="185" mass="20250">MSNSNTVEACSAASISAYDAIHPPERIKSLAEKLEMNNPVFWLSGSFLTLFVLLALTHPIALSNAVNSGFDLATRYFGAFWQLLLLANFVIGLALCFGRTGDVRLGGMARPDVESFKWMSIVLCTLLAGGGVFWAAAEPIATTYLRHRYSVLLHQKPTPSTHCHNHLCTGAFSHGQSLEDYRQSC</sequence>
<evidence type="ECO:0000256" key="4">
    <source>
        <dbReference type="ARBA" id="ARBA00022475"/>
    </source>
</evidence>
<name>A0A090T333_9VIBR</name>
<protein>
    <submittedName>
        <fullName evidence="9">High-affinity choline uptake protein BetT</fullName>
    </submittedName>
</protein>
<keyword evidence="5 8" id="KW-0812">Transmembrane</keyword>
<feature type="transmembrane region" description="Helical" evidence="8">
    <location>
        <begin position="80"/>
        <end position="97"/>
    </location>
</feature>
<feature type="transmembrane region" description="Helical" evidence="8">
    <location>
        <begin position="118"/>
        <end position="137"/>
    </location>
</feature>
<dbReference type="AlphaFoldDB" id="A0A090T333"/>
<evidence type="ECO:0000256" key="1">
    <source>
        <dbReference type="ARBA" id="ARBA00004651"/>
    </source>
</evidence>
<dbReference type="GO" id="GO:0022857">
    <property type="term" value="F:transmembrane transporter activity"/>
    <property type="evidence" value="ECO:0007669"/>
    <property type="project" value="InterPro"/>
</dbReference>
<keyword evidence="4" id="KW-1003">Cell membrane</keyword>
<accession>A0A090T333</accession>
<evidence type="ECO:0000256" key="2">
    <source>
        <dbReference type="ARBA" id="ARBA00005658"/>
    </source>
</evidence>
<evidence type="ECO:0000256" key="7">
    <source>
        <dbReference type="ARBA" id="ARBA00023136"/>
    </source>
</evidence>
<keyword evidence="6 8" id="KW-1133">Transmembrane helix</keyword>
<evidence type="ECO:0000256" key="6">
    <source>
        <dbReference type="ARBA" id="ARBA00022989"/>
    </source>
</evidence>
<gene>
    <name evidence="9" type="ORF">JCM19240_6566</name>
</gene>
<comment type="similarity">
    <text evidence="2">Belongs to the BCCT transporter (TC 2.A.15) family.</text>
</comment>
<evidence type="ECO:0000256" key="8">
    <source>
        <dbReference type="SAM" id="Phobius"/>
    </source>
</evidence>
<dbReference type="PANTHER" id="PTHR30047:SF7">
    <property type="entry name" value="HIGH-AFFINITY CHOLINE TRANSPORT PROTEIN"/>
    <property type="match status" value="1"/>
</dbReference>
<evidence type="ECO:0000313" key="10">
    <source>
        <dbReference type="Proteomes" id="UP000029224"/>
    </source>
</evidence>
<feature type="transmembrane region" description="Helical" evidence="8">
    <location>
        <begin position="40"/>
        <end position="60"/>
    </location>
</feature>
<evidence type="ECO:0000313" key="9">
    <source>
        <dbReference type="EMBL" id="GAL33134.1"/>
    </source>
</evidence>
<dbReference type="PANTHER" id="PTHR30047">
    <property type="entry name" value="HIGH-AFFINITY CHOLINE TRANSPORT PROTEIN-RELATED"/>
    <property type="match status" value="1"/>
</dbReference>
<dbReference type="EMBL" id="BBMT01000002">
    <property type="protein sequence ID" value="GAL33134.1"/>
    <property type="molecule type" value="Genomic_DNA"/>
</dbReference>
<dbReference type="InterPro" id="IPR000060">
    <property type="entry name" value="BCCT_transptr"/>
</dbReference>
<evidence type="ECO:0000256" key="3">
    <source>
        <dbReference type="ARBA" id="ARBA00022448"/>
    </source>
</evidence>
<keyword evidence="7 8" id="KW-0472">Membrane</keyword>
<reference evidence="9 10" key="2">
    <citation type="submission" date="2014-09" db="EMBL/GenBank/DDBJ databases">
        <authorList>
            <consortium name="NBRP consortium"/>
            <person name="Sawabe T."/>
            <person name="Meirelles P."/>
            <person name="Nakanishi M."/>
            <person name="Sayaka M."/>
            <person name="Hattori M."/>
            <person name="Ohkuma M."/>
        </authorList>
    </citation>
    <scope>NUCLEOTIDE SEQUENCE [LARGE SCALE GENOMIC DNA]</scope>
    <source>
        <strain evidence="9 10">JCM 19240</strain>
    </source>
</reference>
<reference evidence="9 10" key="1">
    <citation type="submission" date="2014-09" db="EMBL/GenBank/DDBJ databases">
        <title>Vibrio maritimus JCM 19240. (C210) whole genome shotgun sequence.</title>
        <authorList>
            <person name="Sawabe T."/>
            <person name="Meirelles P."/>
            <person name="Nakanishi M."/>
            <person name="Sayaka M."/>
            <person name="Hattori M."/>
            <person name="Ohkuma M."/>
        </authorList>
    </citation>
    <scope>NUCLEOTIDE SEQUENCE [LARGE SCALE GENOMIC DNA]</scope>
    <source>
        <strain evidence="9 10">JCM 19240</strain>
    </source>
</reference>
<evidence type="ECO:0000256" key="5">
    <source>
        <dbReference type="ARBA" id="ARBA00022692"/>
    </source>
</evidence>
<comment type="subcellular location">
    <subcellularLocation>
        <location evidence="1">Cell membrane</location>
        <topology evidence="1">Multi-pass membrane protein</topology>
    </subcellularLocation>
</comment>
<keyword evidence="10" id="KW-1185">Reference proteome</keyword>
<dbReference type="Proteomes" id="UP000029224">
    <property type="component" value="Unassembled WGS sequence"/>
</dbReference>
<organism evidence="9 10">
    <name type="scientific">Vibrio maritimus</name>
    <dbReference type="NCBI Taxonomy" id="990268"/>
    <lineage>
        <taxon>Bacteria</taxon>
        <taxon>Pseudomonadati</taxon>
        <taxon>Pseudomonadota</taxon>
        <taxon>Gammaproteobacteria</taxon>
        <taxon>Vibrionales</taxon>
        <taxon>Vibrionaceae</taxon>
        <taxon>Vibrio</taxon>
    </lineage>
</organism>
<keyword evidence="3" id="KW-0813">Transport</keyword>
<dbReference type="Pfam" id="PF02028">
    <property type="entry name" value="BCCT"/>
    <property type="match status" value="1"/>
</dbReference>
<proteinExistence type="inferred from homology"/>
<dbReference type="GO" id="GO:0005886">
    <property type="term" value="C:plasma membrane"/>
    <property type="evidence" value="ECO:0007669"/>
    <property type="project" value="UniProtKB-SubCell"/>
</dbReference>
<comment type="caution">
    <text evidence="9">The sequence shown here is derived from an EMBL/GenBank/DDBJ whole genome shotgun (WGS) entry which is preliminary data.</text>
</comment>